<dbReference type="Proteomes" id="UP001378960">
    <property type="component" value="Unassembled WGS sequence"/>
</dbReference>
<protein>
    <submittedName>
        <fullName evidence="1">Uncharacterized protein</fullName>
    </submittedName>
</protein>
<organism evidence="1 2">
    <name type="scientific">Pichia kluyveri</name>
    <name type="common">Yeast</name>
    <dbReference type="NCBI Taxonomy" id="36015"/>
    <lineage>
        <taxon>Eukaryota</taxon>
        <taxon>Fungi</taxon>
        <taxon>Dikarya</taxon>
        <taxon>Ascomycota</taxon>
        <taxon>Saccharomycotina</taxon>
        <taxon>Pichiomycetes</taxon>
        <taxon>Pichiales</taxon>
        <taxon>Pichiaceae</taxon>
        <taxon>Pichia</taxon>
    </lineage>
</organism>
<dbReference type="AlphaFoldDB" id="A0AAV5R9P8"/>
<evidence type="ECO:0000313" key="2">
    <source>
        <dbReference type="Proteomes" id="UP001378960"/>
    </source>
</evidence>
<dbReference type="EMBL" id="BTGB01000005">
    <property type="protein sequence ID" value="GMM47344.1"/>
    <property type="molecule type" value="Genomic_DNA"/>
</dbReference>
<keyword evidence="2" id="KW-1185">Reference proteome</keyword>
<evidence type="ECO:0000313" key="1">
    <source>
        <dbReference type="EMBL" id="GMM47344.1"/>
    </source>
</evidence>
<reference evidence="1 2" key="1">
    <citation type="journal article" date="2023" name="Elife">
        <title>Identification of key yeast species and microbe-microbe interactions impacting larval growth of Drosophila in the wild.</title>
        <authorList>
            <person name="Mure A."/>
            <person name="Sugiura Y."/>
            <person name="Maeda R."/>
            <person name="Honda K."/>
            <person name="Sakurai N."/>
            <person name="Takahashi Y."/>
            <person name="Watada M."/>
            <person name="Katoh T."/>
            <person name="Gotoh A."/>
            <person name="Gotoh Y."/>
            <person name="Taniguchi I."/>
            <person name="Nakamura K."/>
            <person name="Hayashi T."/>
            <person name="Katayama T."/>
            <person name="Uemura T."/>
            <person name="Hattori Y."/>
        </authorList>
    </citation>
    <scope>NUCLEOTIDE SEQUENCE [LARGE SCALE GENOMIC DNA]</scope>
    <source>
        <strain evidence="1 2">PK-24</strain>
    </source>
</reference>
<accession>A0AAV5R9P8</accession>
<gene>
    <name evidence="1" type="ORF">DAPK24_039190</name>
</gene>
<comment type="caution">
    <text evidence="1">The sequence shown here is derived from an EMBL/GenBank/DDBJ whole genome shotgun (WGS) entry which is preliminary data.</text>
</comment>
<proteinExistence type="predicted"/>
<name>A0AAV5R9P8_PICKL</name>
<sequence>MALCDATGAPNLFLTVTMNSALAMELGDSIPQYNRSREPAKDLAAGTFQQTVRGLDKNLHKILGLEIVSRS</sequence>